<proteinExistence type="predicted"/>
<dbReference type="EMBL" id="LWBS01000154">
    <property type="protein sequence ID" value="OAP94814.1"/>
    <property type="molecule type" value="Genomic_DNA"/>
</dbReference>
<protein>
    <submittedName>
        <fullName evidence="1">Uncharacterized protein</fullName>
    </submittedName>
</protein>
<gene>
    <name evidence="1" type="ORF">A4U53_19605</name>
</gene>
<accession>A0A179BUQ2</accession>
<reference evidence="1" key="1">
    <citation type="submission" date="2016-04" db="EMBL/GenBank/DDBJ databases">
        <title>Fast-growing isolate from the root nodules of Vavilovia formosa.</title>
        <authorList>
            <person name="Kimeklis A."/>
            <person name="Safronova V."/>
            <person name="Belimov A."/>
            <person name="Andronov E."/>
        </authorList>
    </citation>
    <scope>NUCLEOTIDE SEQUENCE [LARGE SCALE GENOMIC DNA]</scope>
    <source>
        <strain evidence="1">Vaf-46</strain>
    </source>
</reference>
<organism evidence="1">
    <name type="scientific">Rhizobium leguminosarum</name>
    <dbReference type="NCBI Taxonomy" id="384"/>
    <lineage>
        <taxon>Bacteria</taxon>
        <taxon>Pseudomonadati</taxon>
        <taxon>Pseudomonadota</taxon>
        <taxon>Alphaproteobacteria</taxon>
        <taxon>Hyphomicrobiales</taxon>
        <taxon>Rhizobiaceae</taxon>
        <taxon>Rhizobium/Agrobacterium group</taxon>
        <taxon>Rhizobium</taxon>
    </lineage>
</organism>
<dbReference type="AlphaFoldDB" id="A0A179BUQ2"/>
<comment type="caution">
    <text evidence="1">The sequence shown here is derived from an EMBL/GenBank/DDBJ whole genome shotgun (WGS) entry which is preliminary data.</text>
</comment>
<name>A0A179BUQ2_RHILE</name>
<dbReference type="RefSeq" id="WP_064247229.1">
    <property type="nucleotide sequence ID" value="NZ_CAXURF020000001.1"/>
</dbReference>
<evidence type="ECO:0000313" key="1">
    <source>
        <dbReference type="EMBL" id="OAP94814.1"/>
    </source>
</evidence>
<sequence length="132" mass="15189">MTIDLYKLRQFYQASKDAHGALAGAWERYRDALTLRRRAREAFVRLVSVPSSLDPEVVLEAAKKEAFEKDRRLRDPQKAAAGKAVLDAERPFKMAEEEIARLQQKSNHAGRIWTRCRDYAQEQGVLPTDMEN</sequence>